<protein>
    <submittedName>
        <fullName evidence="1">Adenine deaminase</fullName>
    </submittedName>
</protein>
<gene>
    <name evidence="1" type="ORF">G6Y24_02450</name>
</gene>
<name>A0A6M1XIV6_STAAU</name>
<comment type="caution">
    <text evidence="1">The sequence shown here is derived from an EMBL/GenBank/DDBJ whole genome shotgun (WGS) entry which is preliminary data.</text>
</comment>
<sequence>FETNGANLNAKKLAPFLQKPEVLGLADVMNYQAVANNETDILEKIQLMHQHKKKIDGHAAGIGMEELNVYPAAGIRTDHEATTAKEAKERLDLGMYLMVRE</sequence>
<dbReference type="EMBL" id="JAALTR010000064">
    <property type="protein sequence ID" value="NGW66363.1"/>
    <property type="molecule type" value="Genomic_DNA"/>
</dbReference>
<feature type="non-terminal residue" evidence="1">
    <location>
        <position position="101"/>
    </location>
</feature>
<accession>A0A6M1XIV6</accession>
<feature type="non-terminal residue" evidence="1">
    <location>
        <position position="1"/>
    </location>
</feature>
<proteinExistence type="predicted"/>
<dbReference type="InterPro" id="IPR032466">
    <property type="entry name" value="Metal_Hydrolase"/>
</dbReference>
<organism evidence="1 2">
    <name type="scientific">Staphylococcus aureus</name>
    <dbReference type="NCBI Taxonomy" id="1280"/>
    <lineage>
        <taxon>Bacteria</taxon>
        <taxon>Bacillati</taxon>
        <taxon>Bacillota</taxon>
        <taxon>Bacilli</taxon>
        <taxon>Bacillales</taxon>
        <taxon>Staphylococcaceae</taxon>
        <taxon>Staphylococcus</taxon>
    </lineage>
</organism>
<reference evidence="1 2" key="1">
    <citation type="submission" date="2020-02" db="EMBL/GenBank/DDBJ databases">
        <title>Detection of Heterogeneous Vancomycin Intermediate Resistance in Methicillin Resistant Staphylococcus aureus Isolates from Latin-America.</title>
        <authorList>
            <person name="Castro-Cardozo B."/>
            <person name="Berrio M."/>
            <person name="Vargas M.L."/>
            <person name="Carvajal L.P."/>
            <person name="Millan L.V."/>
            <person name="Rios R."/>
            <person name="Hernandez A."/>
            <person name="Rincon S.L."/>
            <person name="Cubides P."/>
            <person name="Forero E."/>
            <person name="Dinh A."/>
            <person name="Seas C."/>
            <person name="Munita J.M."/>
            <person name="Arias C.A."/>
            <person name="Reyes J."/>
            <person name="Diaz L."/>
        </authorList>
    </citation>
    <scope>NUCLEOTIDE SEQUENCE [LARGE SCALE GENOMIC DNA]</scope>
    <source>
        <strain evidence="1 2">UG255</strain>
    </source>
</reference>
<evidence type="ECO:0000313" key="2">
    <source>
        <dbReference type="Proteomes" id="UP000473113"/>
    </source>
</evidence>
<dbReference type="Proteomes" id="UP000473113">
    <property type="component" value="Unassembled WGS sequence"/>
</dbReference>
<dbReference type="SUPFAM" id="SSF51556">
    <property type="entry name" value="Metallo-dependent hydrolases"/>
    <property type="match status" value="1"/>
</dbReference>
<dbReference type="AlphaFoldDB" id="A0A6M1XIV6"/>
<evidence type="ECO:0000313" key="1">
    <source>
        <dbReference type="EMBL" id="NGW66363.1"/>
    </source>
</evidence>
<dbReference type="Gene3D" id="3.20.20.140">
    <property type="entry name" value="Metal-dependent hydrolases"/>
    <property type="match status" value="1"/>
</dbReference>